<evidence type="ECO:0000256" key="1">
    <source>
        <dbReference type="SAM" id="MobiDB-lite"/>
    </source>
</evidence>
<comment type="caution">
    <text evidence="2">The sequence shown here is derived from an EMBL/GenBank/DDBJ whole genome shotgun (WGS) entry which is preliminary data.</text>
</comment>
<keyword evidence="3" id="KW-1185">Reference proteome</keyword>
<name>A0ABQ5GJY5_9ASTR</name>
<reference evidence="2" key="1">
    <citation type="journal article" date="2022" name="Int. J. Mol. Sci.">
        <title>Draft Genome of Tanacetum Coccineum: Genomic Comparison of Closely Related Tanacetum-Family Plants.</title>
        <authorList>
            <person name="Yamashiro T."/>
            <person name="Shiraishi A."/>
            <person name="Nakayama K."/>
            <person name="Satake H."/>
        </authorList>
    </citation>
    <scope>NUCLEOTIDE SEQUENCE</scope>
</reference>
<feature type="compositionally biased region" description="Polar residues" evidence="1">
    <location>
        <begin position="297"/>
        <end position="310"/>
    </location>
</feature>
<feature type="region of interest" description="Disordered" evidence="1">
    <location>
        <begin position="368"/>
        <end position="396"/>
    </location>
</feature>
<sequence>MDLLEHQLNKEIPCETVCKTILTKLITTFENAFKTEFKERIQKYTRFDAQSFKDSLICDMDSIGKYMLEIILHQQQSQQLLNQKKLLQTQEDQSNTVQALNVDILKVDSIVIQNTCSGKQDSNLETAFNKQVKECSLNSEIIDFVAERTHHQRQYDRRVNKRHMQTQESKIDMGKALDADLVVTESSETESEVQDERSRFASQVDVKTNLSKRVTQHYLPKGRKYAFAKPSHMIASSSSKNSSKNMPRFSSNGMVHNHYLEEAKKNTQERDRNSKTSVMPSARFQSTTDGSTPKPMSINQSTRNVPTSKSSCVTITDVPKADHSTNTSSFSDSKYFVCSTCQKCVFNANHDTCITKFLKEVNSRANIQSHKIRNSNKPVDQKSHTQKPGRQIIKGHRFSPNKSSVVYEKSSPRSDLRWKPRVEFSNLLVLELESLFGHFFDEYFNGENLVVSKSFAVTTADVSDTRQPQPDSSSSSSTLATTVSTDGNFDL</sequence>
<feature type="compositionally biased region" description="Low complexity" evidence="1">
    <location>
        <begin position="472"/>
        <end position="485"/>
    </location>
</feature>
<feature type="region of interest" description="Disordered" evidence="1">
    <location>
        <begin position="460"/>
        <end position="491"/>
    </location>
</feature>
<dbReference type="Proteomes" id="UP001151760">
    <property type="component" value="Unassembled WGS sequence"/>
</dbReference>
<gene>
    <name evidence="2" type="ORF">Tco_1042310</name>
</gene>
<organism evidence="2 3">
    <name type="scientific">Tanacetum coccineum</name>
    <dbReference type="NCBI Taxonomy" id="301880"/>
    <lineage>
        <taxon>Eukaryota</taxon>
        <taxon>Viridiplantae</taxon>
        <taxon>Streptophyta</taxon>
        <taxon>Embryophyta</taxon>
        <taxon>Tracheophyta</taxon>
        <taxon>Spermatophyta</taxon>
        <taxon>Magnoliopsida</taxon>
        <taxon>eudicotyledons</taxon>
        <taxon>Gunneridae</taxon>
        <taxon>Pentapetalae</taxon>
        <taxon>asterids</taxon>
        <taxon>campanulids</taxon>
        <taxon>Asterales</taxon>
        <taxon>Asteraceae</taxon>
        <taxon>Asteroideae</taxon>
        <taxon>Anthemideae</taxon>
        <taxon>Anthemidinae</taxon>
        <taxon>Tanacetum</taxon>
    </lineage>
</organism>
<feature type="compositionally biased region" description="Basic and acidic residues" evidence="1">
    <location>
        <begin position="262"/>
        <end position="274"/>
    </location>
</feature>
<evidence type="ECO:0000313" key="3">
    <source>
        <dbReference type="Proteomes" id="UP001151760"/>
    </source>
</evidence>
<feature type="region of interest" description="Disordered" evidence="1">
    <location>
        <begin position="262"/>
        <end position="310"/>
    </location>
</feature>
<protein>
    <submittedName>
        <fullName evidence="2">Uncharacterized protein</fullName>
    </submittedName>
</protein>
<proteinExistence type="predicted"/>
<reference evidence="2" key="2">
    <citation type="submission" date="2022-01" db="EMBL/GenBank/DDBJ databases">
        <authorList>
            <person name="Yamashiro T."/>
            <person name="Shiraishi A."/>
            <person name="Satake H."/>
            <person name="Nakayama K."/>
        </authorList>
    </citation>
    <scope>NUCLEOTIDE SEQUENCE</scope>
</reference>
<feature type="compositionally biased region" description="Polar residues" evidence="1">
    <location>
        <begin position="460"/>
        <end position="471"/>
    </location>
</feature>
<dbReference type="EMBL" id="BQNB010018543">
    <property type="protein sequence ID" value="GJT75585.1"/>
    <property type="molecule type" value="Genomic_DNA"/>
</dbReference>
<evidence type="ECO:0000313" key="2">
    <source>
        <dbReference type="EMBL" id="GJT75585.1"/>
    </source>
</evidence>
<feature type="compositionally biased region" description="Polar residues" evidence="1">
    <location>
        <begin position="275"/>
        <end position="291"/>
    </location>
</feature>
<accession>A0ABQ5GJY5</accession>